<dbReference type="RefSeq" id="WP_267882896.1">
    <property type="nucleotide sequence ID" value="NZ_CCXS01000001.1"/>
</dbReference>
<accession>A0A098EKK2</accession>
<organism evidence="1 2">
    <name type="scientific">Planococcus massiliensis</name>
    <dbReference type="NCBI Taxonomy" id="1499687"/>
    <lineage>
        <taxon>Bacteria</taxon>
        <taxon>Bacillati</taxon>
        <taxon>Bacillota</taxon>
        <taxon>Bacilli</taxon>
        <taxon>Bacillales</taxon>
        <taxon>Caryophanaceae</taxon>
        <taxon>Planococcus</taxon>
    </lineage>
</organism>
<gene>
    <name evidence="1" type="ORF">BN1080_00457</name>
</gene>
<reference evidence="1 2" key="1">
    <citation type="submission" date="2014-09" db="EMBL/GenBank/DDBJ databases">
        <authorList>
            <person name="Urmite Genomes Urmite Genomes"/>
        </authorList>
    </citation>
    <scope>NUCLEOTIDE SEQUENCE [LARGE SCALE GENOMIC DNA]</scope>
    <source>
        <strain evidence="1 2">ES2</strain>
    </source>
</reference>
<keyword evidence="2" id="KW-1185">Reference proteome</keyword>
<evidence type="ECO:0000313" key="2">
    <source>
        <dbReference type="Proteomes" id="UP000043699"/>
    </source>
</evidence>
<dbReference type="EMBL" id="CCXS01000001">
    <property type="protein sequence ID" value="CEG21546.1"/>
    <property type="molecule type" value="Genomic_DNA"/>
</dbReference>
<proteinExistence type="predicted"/>
<name>A0A098EKK2_9BACL</name>
<evidence type="ECO:0000313" key="1">
    <source>
        <dbReference type="EMBL" id="CEG21546.1"/>
    </source>
</evidence>
<sequence>MKLYKELAEWWPLMSPHTEYEEEAAVYAKIIQRHHPEGGESY</sequence>
<protein>
    <submittedName>
        <fullName evidence="1">Uncharacterized protein</fullName>
    </submittedName>
</protein>
<dbReference type="AlphaFoldDB" id="A0A098EKK2"/>
<dbReference type="Proteomes" id="UP000043699">
    <property type="component" value="Unassembled WGS sequence"/>
</dbReference>